<dbReference type="Pfam" id="PF00639">
    <property type="entry name" value="Rotamase"/>
    <property type="match status" value="1"/>
</dbReference>
<dbReference type="HOGENOM" id="CLU_019451_1_0_10"/>
<feature type="domain" description="PpiC" evidence="3">
    <location>
        <begin position="125"/>
        <end position="223"/>
    </location>
</feature>
<keyword evidence="1" id="KW-0413">Isomerase</keyword>
<dbReference type="GeneID" id="31798935"/>
<evidence type="ECO:0000313" key="4">
    <source>
        <dbReference type="EMBL" id="EDS13641.1"/>
    </source>
</evidence>
<reference evidence="4 5" key="1">
    <citation type="submission" date="2007-11" db="EMBL/GenBank/DDBJ databases">
        <title>Draft genome sequence of Bacteroides stercoris(ATCC 43183).</title>
        <authorList>
            <person name="Sudarsanam P."/>
            <person name="Ley R."/>
            <person name="Guruge J."/>
            <person name="Turnbaugh P.J."/>
            <person name="Mahowald M."/>
            <person name="Liep D."/>
            <person name="Gordon J."/>
        </authorList>
    </citation>
    <scope>NUCLEOTIDE SEQUENCE [LARGE SCALE GENOMIC DNA]</scope>
    <source>
        <strain evidence="4 5">ATCC 43183</strain>
    </source>
</reference>
<reference evidence="4 5" key="2">
    <citation type="submission" date="2007-11" db="EMBL/GenBank/DDBJ databases">
        <authorList>
            <person name="Fulton L."/>
            <person name="Clifton S."/>
            <person name="Fulton B."/>
            <person name="Xu J."/>
            <person name="Minx P."/>
            <person name="Pepin K.H."/>
            <person name="Johnson M."/>
            <person name="Thiruvilangam P."/>
            <person name="Bhonagiri V."/>
            <person name="Nash W.E."/>
            <person name="Mardis E.R."/>
            <person name="Wilson R.K."/>
        </authorList>
    </citation>
    <scope>NUCLEOTIDE SEQUENCE [LARGE SCALE GENOMIC DNA]</scope>
    <source>
        <strain evidence="4 5">ATCC 43183</strain>
    </source>
</reference>
<dbReference type="eggNOG" id="COG0760">
    <property type="taxonomic scope" value="Bacteria"/>
</dbReference>
<keyword evidence="2" id="KW-0732">Signal</keyword>
<dbReference type="InterPro" id="IPR027304">
    <property type="entry name" value="Trigger_fact/SurA_dom_sf"/>
</dbReference>
<protein>
    <submittedName>
        <fullName evidence="4">PPIC-type PPIASE domain protein</fullName>
    </submittedName>
</protein>
<dbReference type="InterPro" id="IPR000297">
    <property type="entry name" value="PPIase_PpiC"/>
</dbReference>
<evidence type="ECO:0000313" key="5">
    <source>
        <dbReference type="Proteomes" id="UP000004713"/>
    </source>
</evidence>
<accession>B0NWD9</accession>
<name>B0NWD9_BACSE</name>
<gene>
    <name evidence="4" type="ORF">BACSTE_03824</name>
</gene>
<evidence type="ECO:0000259" key="3">
    <source>
        <dbReference type="PROSITE" id="PS50198"/>
    </source>
</evidence>
<dbReference type="PANTHER" id="PTHR47245:SF2">
    <property type="entry name" value="PEPTIDYL-PROLYL CIS-TRANS ISOMERASE HP_0175-RELATED"/>
    <property type="match status" value="1"/>
</dbReference>
<dbReference type="AlphaFoldDB" id="B0NWD9"/>
<proteinExistence type="predicted"/>
<feature type="chain" id="PRO_5007909955" evidence="2">
    <location>
        <begin position="22"/>
        <end position="518"/>
    </location>
</feature>
<dbReference type="PROSITE" id="PS50198">
    <property type="entry name" value="PPIC_PPIASE_2"/>
    <property type="match status" value="1"/>
</dbReference>
<evidence type="ECO:0000256" key="2">
    <source>
        <dbReference type="SAM" id="SignalP"/>
    </source>
</evidence>
<dbReference type="PANTHER" id="PTHR47245">
    <property type="entry name" value="PEPTIDYLPROLYL ISOMERASE"/>
    <property type="match status" value="1"/>
</dbReference>
<organism evidence="4 5">
    <name type="scientific">Bacteroides stercoris ATCC 43183</name>
    <dbReference type="NCBI Taxonomy" id="449673"/>
    <lineage>
        <taxon>Bacteria</taxon>
        <taxon>Pseudomonadati</taxon>
        <taxon>Bacteroidota</taxon>
        <taxon>Bacteroidia</taxon>
        <taxon>Bacteroidales</taxon>
        <taxon>Bacteroidaceae</taxon>
        <taxon>Bacteroides</taxon>
    </lineage>
</organism>
<dbReference type="Proteomes" id="UP000004713">
    <property type="component" value="Unassembled WGS sequence"/>
</dbReference>
<dbReference type="GO" id="GO:0003755">
    <property type="term" value="F:peptidyl-prolyl cis-trans isomerase activity"/>
    <property type="evidence" value="ECO:0007669"/>
    <property type="project" value="UniProtKB-KW"/>
</dbReference>
<dbReference type="SUPFAM" id="SSF109998">
    <property type="entry name" value="Triger factor/SurA peptide-binding domain-like"/>
    <property type="match status" value="1"/>
</dbReference>
<evidence type="ECO:0000256" key="1">
    <source>
        <dbReference type="PROSITE-ProRule" id="PRU00278"/>
    </source>
</evidence>
<feature type="signal peptide" evidence="2">
    <location>
        <begin position="1"/>
        <end position="21"/>
    </location>
</feature>
<dbReference type="SUPFAM" id="SSF54534">
    <property type="entry name" value="FKBP-like"/>
    <property type="match status" value="1"/>
</dbReference>
<dbReference type="InterPro" id="IPR050245">
    <property type="entry name" value="PrsA_foldase"/>
</dbReference>
<dbReference type="RefSeq" id="WP_005658369.1">
    <property type="nucleotide sequence ID" value="NZ_CP102262.1"/>
</dbReference>
<keyword evidence="1" id="KW-0697">Rotamase</keyword>
<dbReference type="Gene3D" id="3.10.50.40">
    <property type="match status" value="1"/>
</dbReference>
<dbReference type="InterPro" id="IPR046357">
    <property type="entry name" value="PPIase_dom_sf"/>
</dbReference>
<comment type="caution">
    <text evidence="4">The sequence shown here is derived from an EMBL/GenBank/DDBJ whole genome shotgun (WGS) entry which is preliminary data.</text>
</comment>
<dbReference type="EMBL" id="ABFZ02000023">
    <property type="protein sequence ID" value="EDS13641.1"/>
    <property type="molecule type" value="Genomic_DNA"/>
</dbReference>
<sequence length="518" mass="59944">MVMIRTCLVMIFSGVSWFAFSQQDPVLMRVNGKDVLRSEFEYYYNKDAASFASGYVAPEKYAERFADFKLKVSAAETAGLDTALSFREKVENYRNRLIKSYLTDTAVIENEARRLYDKMKAGHHAGRVRVSHIFKYLPQNVSGHALRKAVAGMDSIYEYLRRNQTPEAFDACVKRFSDEKQPFWVSWLQMPVEFENVAFELSAGEVSQPFFTPQGIHIVKVIERMEMPSFDDVKNGMEVCRAYRHGTDWGVEAQVEKLKKEYGYAPDKTGMDELIRTGQTKRTLFTLAGKSYTGNDFICFAVAYPAGIRRQLDAFVMKTVLDYENVCLERKYPELRYQVEEYRNRLLLDKITGQEIQKRIESDEAGLQTYFEKHRSDYQWREQRYKGIVLHGVSKRIVKQARKFLKSLPEEEWKDAIRLTFNAGAQPQIQAEQGTFASGDNVYVDDLVFKGKDAAPMVSFPFTAVLGKKVKAPDDYREVKDRVVTDYRNCLEKQWITRLRTSAKVEINQEVLKTVNNH</sequence>